<feature type="domain" description="NADH:quinone oxidoreductase/Mrp antiporter transmembrane" evidence="7">
    <location>
        <begin position="121"/>
        <end position="414"/>
    </location>
</feature>
<keyword evidence="5" id="KW-1278">Translocase</keyword>
<dbReference type="Pfam" id="PF00361">
    <property type="entry name" value="Proton_antipo_M"/>
    <property type="match status" value="1"/>
</dbReference>
<comment type="subcellular location">
    <subcellularLocation>
        <location evidence="5">Cell membrane</location>
        <topology evidence="5">Multi-pass membrane protein</topology>
    </subcellularLocation>
    <subcellularLocation>
        <location evidence="1">Endomembrane system</location>
        <topology evidence="1">Multi-pass membrane protein</topology>
    </subcellularLocation>
    <subcellularLocation>
        <location evidence="6">Membrane</location>
        <topology evidence="6">Multi-pass membrane protein</topology>
    </subcellularLocation>
</comment>
<dbReference type="RefSeq" id="WP_232020384.1">
    <property type="nucleotide sequence ID" value="NZ_AP017928.1"/>
</dbReference>
<feature type="transmembrane region" description="Helical" evidence="5">
    <location>
        <begin position="71"/>
        <end position="91"/>
    </location>
</feature>
<accession>A0A250KXN7</accession>
<feature type="transmembrane region" description="Helical" evidence="5">
    <location>
        <begin position="232"/>
        <end position="253"/>
    </location>
</feature>
<feature type="transmembrane region" description="Helical" evidence="5">
    <location>
        <begin position="103"/>
        <end position="121"/>
    </location>
</feature>
<dbReference type="EMBL" id="AP017928">
    <property type="protein sequence ID" value="BBA36362.1"/>
    <property type="molecule type" value="Genomic_DNA"/>
</dbReference>
<dbReference type="HAMAP" id="MF_00445">
    <property type="entry name" value="NDH1_NuoN_1"/>
    <property type="match status" value="1"/>
</dbReference>
<dbReference type="Proteomes" id="UP000266313">
    <property type="component" value="Chromosome"/>
</dbReference>
<feature type="transmembrane region" description="Helical" evidence="5">
    <location>
        <begin position="158"/>
        <end position="178"/>
    </location>
</feature>
<evidence type="ECO:0000256" key="1">
    <source>
        <dbReference type="ARBA" id="ARBA00004127"/>
    </source>
</evidence>
<keyword evidence="5" id="KW-1003">Cell membrane</keyword>
<dbReference type="GO" id="GO:0008137">
    <property type="term" value="F:NADH dehydrogenase (ubiquinone) activity"/>
    <property type="evidence" value="ECO:0007669"/>
    <property type="project" value="InterPro"/>
</dbReference>
<evidence type="ECO:0000256" key="6">
    <source>
        <dbReference type="RuleBase" id="RU000320"/>
    </source>
</evidence>
<feature type="transmembrane region" description="Helical" evidence="5">
    <location>
        <begin position="322"/>
        <end position="344"/>
    </location>
</feature>
<comment type="subunit">
    <text evidence="5">NDH-1 is composed of 14 different subunits. Subunits NuoA, H, J, K, L, M, N constitute the membrane sector of the complex.</text>
</comment>
<evidence type="ECO:0000256" key="4">
    <source>
        <dbReference type="ARBA" id="ARBA00023136"/>
    </source>
</evidence>
<evidence type="ECO:0000256" key="5">
    <source>
        <dbReference type="HAMAP-Rule" id="MF_00445"/>
    </source>
</evidence>
<dbReference type="PANTHER" id="PTHR22773">
    <property type="entry name" value="NADH DEHYDROGENASE"/>
    <property type="match status" value="1"/>
</dbReference>
<keyword evidence="5" id="KW-0520">NAD</keyword>
<dbReference type="GO" id="GO:0050136">
    <property type="term" value="F:NADH dehydrogenase (quinone) (non-electrogenic) activity"/>
    <property type="evidence" value="ECO:0007669"/>
    <property type="project" value="UniProtKB-UniRule"/>
</dbReference>
<dbReference type="GO" id="GO:0042773">
    <property type="term" value="P:ATP synthesis coupled electron transport"/>
    <property type="evidence" value="ECO:0007669"/>
    <property type="project" value="InterPro"/>
</dbReference>
<dbReference type="GO" id="GO:0012505">
    <property type="term" value="C:endomembrane system"/>
    <property type="evidence" value="ECO:0007669"/>
    <property type="project" value="UniProtKB-SubCell"/>
</dbReference>
<organism evidence="8 9">
    <name type="scientific">Methylocaldum marinum</name>
    <dbReference type="NCBI Taxonomy" id="1432792"/>
    <lineage>
        <taxon>Bacteria</taxon>
        <taxon>Pseudomonadati</taxon>
        <taxon>Pseudomonadota</taxon>
        <taxon>Gammaproteobacteria</taxon>
        <taxon>Methylococcales</taxon>
        <taxon>Methylococcaceae</taxon>
        <taxon>Methylocaldum</taxon>
    </lineage>
</organism>
<protein>
    <recommendedName>
        <fullName evidence="5">NADH-quinone oxidoreductase subunit N</fullName>
        <ecNumber evidence="5">7.1.1.-</ecNumber>
    </recommendedName>
    <alternativeName>
        <fullName evidence="5">NADH dehydrogenase I subunit N</fullName>
    </alternativeName>
    <alternativeName>
        <fullName evidence="5">NDH-1 subunit N</fullName>
    </alternativeName>
</protein>
<evidence type="ECO:0000313" key="8">
    <source>
        <dbReference type="EMBL" id="BBA36362.1"/>
    </source>
</evidence>
<evidence type="ECO:0000259" key="7">
    <source>
        <dbReference type="Pfam" id="PF00361"/>
    </source>
</evidence>
<gene>
    <name evidence="5" type="primary">nuoN</name>
    <name evidence="8" type="ORF">sS8_4432</name>
</gene>
<dbReference type="InterPro" id="IPR010096">
    <property type="entry name" value="NADH-Q_OxRdtase_suN/2"/>
</dbReference>
<dbReference type="KEGG" id="mmai:sS8_4432"/>
<keyword evidence="3 5" id="KW-1133">Transmembrane helix</keyword>
<proteinExistence type="inferred from homology"/>
<feature type="transmembrane region" description="Helical" evidence="5">
    <location>
        <begin position="441"/>
        <end position="461"/>
    </location>
</feature>
<keyword evidence="5" id="KW-0813">Transport</keyword>
<feature type="transmembrane region" description="Helical" evidence="5">
    <location>
        <begin position="34"/>
        <end position="51"/>
    </location>
</feature>
<feature type="transmembrane region" description="Helical" evidence="5">
    <location>
        <begin position="198"/>
        <end position="220"/>
    </location>
</feature>
<keyword evidence="4 5" id="KW-0472">Membrane</keyword>
<keyword evidence="9" id="KW-1185">Reference proteome</keyword>
<feature type="transmembrane region" description="Helical" evidence="5">
    <location>
        <begin position="291"/>
        <end position="310"/>
    </location>
</feature>
<dbReference type="GO" id="GO:0048038">
    <property type="term" value="F:quinone binding"/>
    <property type="evidence" value="ECO:0007669"/>
    <property type="project" value="UniProtKB-KW"/>
</dbReference>
<reference evidence="8 9" key="1">
    <citation type="submission" date="2016-12" db="EMBL/GenBank/DDBJ databases">
        <title>Genome sequencing of Methylocaldum marinum.</title>
        <authorList>
            <person name="Takeuchi M."/>
            <person name="Kamagata Y."/>
            <person name="Hiraoka S."/>
            <person name="Oshima K."/>
            <person name="Hattori M."/>
            <person name="Iwasaki W."/>
        </authorList>
    </citation>
    <scope>NUCLEOTIDE SEQUENCE [LARGE SCALE GENOMIC DNA]</scope>
    <source>
        <strain evidence="8 9">S8</strain>
    </source>
</reference>
<comment type="similarity">
    <text evidence="5">Belongs to the complex I subunit 2 family.</text>
</comment>
<dbReference type="NCBIfam" id="TIGR01770">
    <property type="entry name" value="NDH_I_N"/>
    <property type="match status" value="1"/>
</dbReference>
<keyword evidence="5" id="KW-0830">Ubiquinone</keyword>
<dbReference type="InterPro" id="IPR001750">
    <property type="entry name" value="ND/Mrp_TM"/>
</dbReference>
<evidence type="ECO:0000313" key="9">
    <source>
        <dbReference type="Proteomes" id="UP000266313"/>
    </source>
</evidence>
<keyword evidence="2 5" id="KW-0812">Transmembrane</keyword>
<feature type="transmembrane region" description="Helical" evidence="5">
    <location>
        <begin position="127"/>
        <end position="146"/>
    </location>
</feature>
<feature type="transmembrane region" description="Helical" evidence="5">
    <location>
        <begin position="365"/>
        <end position="387"/>
    </location>
</feature>
<keyword evidence="5" id="KW-0874">Quinone</keyword>
<name>A0A250KXN7_9GAMM</name>
<feature type="transmembrane region" description="Helical" evidence="5">
    <location>
        <begin position="399"/>
        <end position="420"/>
    </location>
</feature>
<dbReference type="AlphaFoldDB" id="A0A250KXN7"/>
<sequence>MIAAEDLLALLPLISLSVAVVVVMLAIAVRRNHGLAFALTVAGILISLATVPLVSDRVPRLVTPLVVMDRYALVFIVMAYAAGLVAAVLSREYFRIRESRPEELYLLILTALLGAGVLAAAHHFASFFLGLEILSVSLFALIAYPLRENRALEAGIKYLVMSGVASAFLLFGMALIYAETGTMEFAALGARTGTFPSAIGTIMLMVAVGFKLSLVPFHLWTADVYQGAPAPVTALLATVSKGSVFILLMRYGLEAGMLRNPVLNVLLVLVAVVSMLVGNLLALRQNNVKRILAYSSIGHMGYLLVALIAANVVGGNLAAEALLVYLAAYFAMTLAAFGVVAAISPADREAEDLEDYTGLFWTRPWLATVFSVALLSLAGIPLTAGFIGKFYLFTTGSQGSLWLLMGALIVGSGLGLYYYLRIVFQMAQAPELTQARPETGPVGMHLLLAVLLLLIFGLGVYPAPFIDLLHPEIKVSEPGRER</sequence>
<evidence type="ECO:0000256" key="2">
    <source>
        <dbReference type="ARBA" id="ARBA00022692"/>
    </source>
</evidence>
<evidence type="ECO:0000256" key="3">
    <source>
        <dbReference type="ARBA" id="ARBA00022989"/>
    </source>
</evidence>
<feature type="transmembrane region" description="Helical" evidence="5">
    <location>
        <begin position="265"/>
        <end position="284"/>
    </location>
</feature>
<comment type="catalytic activity">
    <reaction evidence="5">
        <text>a quinone + NADH + 5 H(+)(in) = a quinol + NAD(+) + 4 H(+)(out)</text>
        <dbReference type="Rhea" id="RHEA:57888"/>
        <dbReference type="ChEBI" id="CHEBI:15378"/>
        <dbReference type="ChEBI" id="CHEBI:24646"/>
        <dbReference type="ChEBI" id="CHEBI:57540"/>
        <dbReference type="ChEBI" id="CHEBI:57945"/>
        <dbReference type="ChEBI" id="CHEBI:132124"/>
    </reaction>
</comment>
<dbReference type="GO" id="GO:0005886">
    <property type="term" value="C:plasma membrane"/>
    <property type="evidence" value="ECO:0007669"/>
    <property type="project" value="UniProtKB-SubCell"/>
</dbReference>
<comment type="function">
    <text evidence="5">NDH-1 shuttles electrons from NADH, via FMN and iron-sulfur (Fe-S) centers, to quinones in the respiratory chain. The immediate electron acceptor for the enzyme in this species is believed to be ubiquinone. Couples the redox reaction to proton translocation (for every two electrons transferred, four hydrogen ions are translocated across the cytoplasmic membrane), and thus conserves the redox energy in a proton gradient.</text>
</comment>
<feature type="transmembrane region" description="Helical" evidence="5">
    <location>
        <begin position="6"/>
        <end position="27"/>
    </location>
</feature>
<dbReference type="EC" id="7.1.1.-" evidence="5"/>